<dbReference type="Pfam" id="PF00127">
    <property type="entry name" value="Copper-bind"/>
    <property type="match status" value="1"/>
</dbReference>
<evidence type="ECO:0000256" key="9">
    <source>
        <dbReference type="ARBA" id="ARBA00023078"/>
    </source>
</evidence>
<sequence precursor="true">MQRVFRAAQRLGLVILSALLVVGTLTLASAPAAATNYDVKMGSDAGLLVFEPSTVTVKPGDTVTWVNNKMAPHNVVFDAAGVPGDKALADSISHTQLTFAPGENYATTFTSDMPAGTYTYYCAPHRGAGMVAKVILEN</sequence>
<evidence type="ECO:0000256" key="1">
    <source>
        <dbReference type="ARBA" id="ARBA00002820"/>
    </source>
</evidence>
<dbReference type="GO" id="GO:0031676">
    <property type="term" value="C:plasma membrane-derived thylakoid membrane"/>
    <property type="evidence" value="ECO:0007669"/>
    <property type="project" value="UniProtKB-SubCell"/>
</dbReference>
<keyword evidence="9 11" id="KW-0793">Thylakoid</keyword>
<comment type="caution">
    <text evidence="14">The sequence shown here is derived from an EMBL/GenBank/DDBJ whole genome shotgun (WGS) entry which is preliminary data.</text>
</comment>
<name>A0A1U7JAB7_9CYAN</name>
<keyword evidence="8 11" id="KW-0186">Copper</keyword>
<dbReference type="InterPro" id="IPR002387">
    <property type="entry name" value="Plastocyanin"/>
</dbReference>
<dbReference type="HAMAP" id="MF_00566">
    <property type="entry name" value="Cytb6_f_plastocyanin"/>
    <property type="match status" value="1"/>
</dbReference>
<keyword evidence="10 11" id="KW-0472">Membrane</keyword>
<proteinExistence type="inferred from homology"/>
<keyword evidence="15" id="KW-1185">Reference proteome</keyword>
<dbReference type="STRING" id="549789.NIES30_01070"/>
<evidence type="ECO:0000256" key="8">
    <source>
        <dbReference type="ARBA" id="ARBA00023008"/>
    </source>
</evidence>
<dbReference type="CDD" id="cd04219">
    <property type="entry name" value="Plastocyanin"/>
    <property type="match status" value="1"/>
</dbReference>
<feature type="binding site" evidence="11 12">
    <location>
        <position position="125"/>
    </location>
    <ligand>
        <name>Cu cation</name>
        <dbReference type="ChEBI" id="CHEBI:23378"/>
    </ligand>
</feature>
<dbReference type="Proteomes" id="UP000185557">
    <property type="component" value="Unassembled WGS sequence"/>
</dbReference>
<evidence type="ECO:0000256" key="12">
    <source>
        <dbReference type="PIRSR" id="PIRSR602387-1"/>
    </source>
</evidence>
<keyword evidence="5 11" id="KW-0813">Transport</keyword>
<evidence type="ECO:0000256" key="10">
    <source>
        <dbReference type="ARBA" id="ARBA00023136"/>
    </source>
</evidence>
<evidence type="ECO:0000256" key="7">
    <source>
        <dbReference type="ARBA" id="ARBA00022982"/>
    </source>
</evidence>
<keyword evidence="7 11" id="KW-0249">Electron transport</keyword>
<dbReference type="InterPro" id="IPR008972">
    <property type="entry name" value="Cupredoxin"/>
</dbReference>
<feature type="binding site" evidence="11 12">
    <location>
        <position position="73"/>
    </location>
    <ligand>
        <name>Cu cation</name>
        <dbReference type="ChEBI" id="CHEBI:23378"/>
    </ligand>
</feature>
<dbReference type="GO" id="GO:0005507">
    <property type="term" value="F:copper ion binding"/>
    <property type="evidence" value="ECO:0007669"/>
    <property type="project" value="UniProtKB-UniRule"/>
</dbReference>
<dbReference type="PRINTS" id="PR00156">
    <property type="entry name" value="COPPERBLUE"/>
</dbReference>
<dbReference type="AlphaFoldDB" id="A0A1U7JAB7"/>
<gene>
    <name evidence="11" type="primary">petE</name>
    <name evidence="14" type="ORF">NIES30_01070</name>
</gene>
<dbReference type="InterPro" id="IPR028871">
    <property type="entry name" value="BlueCu_1_BS"/>
</dbReference>
<evidence type="ECO:0000256" key="2">
    <source>
        <dbReference type="ARBA" id="ARBA00004526"/>
    </source>
</evidence>
<evidence type="ECO:0000256" key="5">
    <source>
        <dbReference type="ARBA" id="ARBA00022448"/>
    </source>
</evidence>
<evidence type="ECO:0000256" key="3">
    <source>
        <dbReference type="ARBA" id="ARBA00005338"/>
    </source>
</evidence>
<evidence type="ECO:0000313" key="14">
    <source>
        <dbReference type="EMBL" id="OKH50717.1"/>
    </source>
</evidence>
<evidence type="ECO:0000256" key="11">
    <source>
        <dbReference type="HAMAP-Rule" id="MF_00566"/>
    </source>
</evidence>
<feature type="binding site" evidence="11 12">
    <location>
        <position position="130"/>
    </location>
    <ligand>
        <name>Cu cation</name>
        <dbReference type="ChEBI" id="CHEBI:23378"/>
    </ligand>
</feature>
<feature type="chain" id="PRO_5013413253" description="Plastocyanin" evidence="11">
    <location>
        <begin position="35"/>
        <end position="138"/>
    </location>
</feature>
<feature type="signal peptide" evidence="11">
    <location>
        <begin position="1"/>
        <end position="34"/>
    </location>
</feature>
<protein>
    <recommendedName>
        <fullName evidence="4 11">Plastocyanin</fullName>
    </recommendedName>
</protein>
<reference evidence="14 15" key="1">
    <citation type="submission" date="2016-11" db="EMBL/GenBank/DDBJ databases">
        <title>Draft Genome Sequences of Nine Cyanobacterial Strains from Diverse Habitats.</title>
        <authorList>
            <person name="Zhu T."/>
            <person name="Hou S."/>
            <person name="Lu X."/>
            <person name="Hess W.R."/>
        </authorList>
    </citation>
    <scope>NUCLEOTIDE SEQUENCE [LARGE SCALE GENOMIC DNA]</scope>
    <source>
        <strain evidence="14 15">NIES-30</strain>
    </source>
</reference>
<dbReference type="GO" id="GO:0009055">
    <property type="term" value="F:electron transfer activity"/>
    <property type="evidence" value="ECO:0007669"/>
    <property type="project" value="UniProtKB-UniRule"/>
</dbReference>
<dbReference type="InterPro" id="IPR001235">
    <property type="entry name" value="Copper_blue_Plastocyanin"/>
</dbReference>
<feature type="domain" description="Blue (type 1) copper" evidence="13">
    <location>
        <begin position="38"/>
        <end position="137"/>
    </location>
</feature>
<evidence type="ECO:0000256" key="4">
    <source>
        <dbReference type="ARBA" id="ARBA00020130"/>
    </source>
</evidence>
<dbReference type="PROSITE" id="PS00196">
    <property type="entry name" value="COPPER_BLUE"/>
    <property type="match status" value="1"/>
</dbReference>
<organism evidence="14 15">
    <name type="scientific">Phormidium tenue NIES-30</name>
    <dbReference type="NCBI Taxonomy" id="549789"/>
    <lineage>
        <taxon>Bacteria</taxon>
        <taxon>Bacillati</taxon>
        <taxon>Cyanobacteriota</taxon>
        <taxon>Cyanophyceae</taxon>
        <taxon>Oscillatoriophycideae</taxon>
        <taxon>Oscillatoriales</taxon>
        <taxon>Oscillatoriaceae</taxon>
        <taxon>Phormidium</taxon>
    </lineage>
</organism>
<dbReference type="RefSeq" id="WP_073606532.1">
    <property type="nucleotide sequence ID" value="NZ_MRCG01000001.1"/>
</dbReference>
<dbReference type="NCBIfam" id="TIGR02656">
    <property type="entry name" value="cyanin_plasto"/>
    <property type="match status" value="1"/>
</dbReference>
<dbReference type="SUPFAM" id="SSF49503">
    <property type="entry name" value="Cupredoxins"/>
    <property type="match status" value="1"/>
</dbReference>
<accession>A0A1U7JAB7</accession>
<comment type="similarity">
    <text evidence="3 11">Belongs to the plastocyanin family.</text>
</comment>
<evidence type="ECO:0000259" key="13">
    <source>
        <dbReference type="Pfam" id="PF00127"/>
    </source>
</evidence>
<keyword evidence="6 11" id="KW-0479">Metal-binding</keyword>
<keyword evidence="11" id="KW-0732">Signal</keyword>
<dbReference type="OrthoDB" id="680163at2"/>
<dbReference type="PANTHER" id="PTHR34192">
    <property type="entry name" value="PLASTOCYANIN MAJOR ISOFORM, CHLOROPLASTIC-RELATED"/>
    <property type="match status" value="1"/>
</dbReference>
<dbReference type="PRINTS" id="PR00157">
    <property type="entry name" value="PLASTOCYANIN"/>
</dbReference>
<dbReference type="EMBL" id="MRCG01000001">
    <property type="protein sequence ID" value="OKH50717.1"/>
    <property type="molecule type" value="Genomic_DNA"/>
</dbReference>
<evidence type="ECO:0000256" key="6">
    <source>
        <dbReference type="ARBA" id="ARBA00022723"/>
    </source>
</evidence>
<comment type="cofactor">
    <cofactor evidence="12">
        <name>Cu(2+)</name>
        <dbReference type="ChEBI" id="CHEBI:29036"/>
    </cofactor>
    <text evidence="12">The crystal structure with reduced Cu(1+) has also been determined.</text>
</comment>
<comment type="function">
    <text evidence="1 11">Participates in electron transfer between P700 and the cytochrome b6-f complex in photosystem I.</text>
</comment>
<feature type="binding site" evidence="11 12">
    <location>
        <position position="122"/>
    </location>
    <ligand>
        <name>Cu cation</name>
        <dbReference type="ChEBI" id="CHEBI:23378"/>
    </ligand>
</feature>
<dbReference type="InterPro" id="IPR023511">
    <property type="entry name" value="Plastocyanin_cyanobac"/>
</dbReference>
<dbReference type="PANTHER" id="PTHR34192:SF10">
    <property type="entry name" value="PLASTOCYANIN MAJOR ISOFORM, CHLOROPLASTIC-RELATED"/>
    <property type="match status" value="1"/>
</dbReference>
<evidence type="ECO:0000313" key="15">
    <source>
        <dbReference type="Proteomes" id="UP000185557"/>
    </source>
</evidence>
<dbReference type="Gene3D" id="2.60.40.420">
    <property type="entry name" value="Cupredoxins - blue copper proteins"/>
    <property type="match status" value="1"/>
</dbReference>
<dbReference type="InterPro" id="IPR000923">
    <property type="entry name" value="BlueCu_1"/>
</dbReference>
<comment type="subcellular location">
    <subcellularLocation>
        <location evidence="2 11">Cellular thylakoid membrane</location>
        <topology evidence="2 11">Peripheral membrane protein</topology>
        <orientation evidence="2 11">Lumenal side</orientation>
    </subcellularLocation>
</comment>